<gene>
    <name evidence="2" type="ORF">COCMIDRAFT_39423</name>
</gene>
<dbReference type="eggNOG" id="ENOG502ST9Q">
    <property type="taxonomic scope" value="Eukaryota"/>
</dbReference>
<dbReference type="KEGG" id="bor:COCMIDRAFT_39423"/>
<protein>
    <submittedName>
        <fullName evidence="2">Uncharacterized protein</fullName>
    </submittedName>
</protein>
<evidence type="ECO:0000256" key="1">
    <source>
        <dbReference type="SAM" id="MobiDB-lite"/>
    </source>
</evidence>
<dbReference type="HOGENOM" id="CLU_086408_0_0_1"/>
<feature type="compositionally biased region" description="Pro residues" evidence="1">
    <location>
        <begin position="192"/>
        <end position="208"/>
    </location>
</feature>
<dbReference type="RefSeq" id="XP_007690950.1">
    <property type="nucleotide sequence ID" value="XM_007692760.1"/>
</dbReference>
<dbReference type="GeneID" id="19123684"/>
<evidence type="ECO:0000313" key="3">
    <source>
        <dbReference type="Proteomes" id="UP000054032"/>
    </source>
</evidence>
<organism evidence="2 3">
    <name type="scientific">Bipolaris oryzae ATCC 44560</name>
    <dbReference type="NCBI Taxonomy" id="930090"/>
    <lineage>
        <taxon>Eukaryota</taxon>
        <taxon>Fungi</taxon>
        <taxon>Dikarya</taxon>
        <taxon>Ascomycota</taxon>
        <taxon>Pezizomycotina</taxon>
        <taxon>Dothideomycetes</taxon>
        <taxon>Pleosporomycetidae</taxon>
        <taxon>Pleosporales</taxon>
        <taxon>Pleosporineae</taxon>
        <taxon>Pleosporaceae</taxon>
        <taxon>Bipolaris</taxon>
    </lineage>
</organism>
<reference evidence="2 3" key="1">
    <citation type="journal article" date="2013" name="PLoS Genet.">
        <title>Comparative genome structure, secondary metabolite, and effector coding capacity across Cochliobolus pathogens.</title>
        <authorList>
            <person name="Condon B.J."/>
            <person name="Leng Y."/>
            <person name="Wu D."/>
            <person name="Bushley K.E."/>
            <person name="Ohm R.A."/>
            <person name="Otillar R."/>
            <person name="Martin J."/>
            <person name="Schackwitz W."/>
            <person name="Grimwood J."/>
            <person name="MohdZainudin N."/>
            <person name="Xue C."/>
            <person name="Wang R."/>
            <person name="Manning V.A."/>
            <person name="Dhillon B."/>
            <person name="Tu Z.J."/>
            <person name="Steffenson B.J."/>
            <person name="Salamov A."/>
            <person name="Sun H."/>
            <person name="Lowry S."/>
            <person name="LaButti K."/>
            <person name="Han J."/>
            <person name="Copeland A."/>
            <person name="Lindquist E."/>
            <person name="Barry K."/>
            <person name="Schmutz J."/>
            <person name="Baker S.E."/>
            <person name="Ciuffetti L.M."/>
            <person name="Grigoriev I.V."/>
            <person name="Zhong S."/>
            <person name="Turgeon B.G."/>
        </authorList>
    </citation>
    <scope>NUCLEOTIDE SEQUENCE [LARGE SCALE GENOMIC DNA]</scope>
    <source>
        <strain evidence="2 3">ATCC 44560</strain>
    </source>
</reference>
<dbReference type="Proteomes" id="UP000054032">
    <property type="component" value="Unassembled WGS sequence"/>
</dbReference>
<dbReference type="AlphaFoldDB" id="W6Z4I8"/>
<accession>W6Z4I8</accession>
<keyword evidence="3" id="KW-1185">Reference proteome</keyword>
<proteinExistence type="predicted"/>
<sequence>MSLFSRHLILIASSALFLLFIAISLATAIQIRGISPQIVQISSAQAAKIGDDEDVVAAKALLNGTEFDRGDVFNGSSVISGLPLASTLMTMTLGSTDTAKTLVSSTLDKAIPSTATVKTTVSTVLTKTLGSTTLTTTLVFTTTVAKSRISTTTTTEEGVPTLMTETAEGVIGFTPEPQSSANWDAEGVLGPKPTPTPSRVPAPKPAAPPAPQLPILALTYSGSGGPKHCRGKLLKKSYFPPPLEKWKNGTCINLPGEARCGVFFSNKGDNCEAQLFNEGDCLNTTSTYINTVVFMPEERPVGALWRSMFVRCGVEVPETKMLDPSILGGALKRPGGGHG</sequence>
<dbReference type="OrthoDB" id="3943581at2759"/>
<evidence type="ECO:0000313" key="2">
    <source>
        <dbReference type="EMBL" id="EUC42529.1"/>
    </source>
</evidence>
<feature type="region of interest" description="Disordered" evidence="1">
    <location>
        <begin position="187"/>
        <end position="208"/>
    </location>
</feature>
<name>W6Z4I8_COCMI</name>
<dbReference type="EMBL" id="KI964058">
    <property type="protein sequence ID" value="EUC42529.1"/>
    <property type="molecule type" value="Genomic_DNA"/>
</dbReference>